<comment type="caution">
    <text evidence="1">The sequence shown here is derived from an EMBL/GenBank/DDBJ whole genome shotgun (WGS) entry which is preliminary data.</text>
</comment>
<proteinExistence type="predicted"/>
<reference evidence="1 2" key="2">
    <citation type="journal article" date="2017" name="Front. Plant Sci.">
        <title>Gene Classification and Mining of Molecular Markers Useful in Red Clover (Trifolium pratense) Breeding.</title>
        <authorList>
            <person name="Istvanek J."/>
            <person name="Dluhosova J."/>
            <person name="Dluhos P."/>
            <person name="Patkova L."/>
            <person name="Nedelnik J."/>
            <person name="Repkova J."/>
        </authorList>
    </citation>
    <scope>NUCLEOTIDE SEQUENCE [LARGE SCALE GENOMIC DNA]</scope>
    <source>
        <strain evidence="2">cv. Tatra</strain>
        <tissue evidence="1">Young leaves</tissue>
    </source>
</reference>
<evidence type="ECO:0000313" key="1">
    <source>
        <dbReference type="EMBL" id="PNX75531.1"/>
    </source>
</evidence>
<reference evidence="1 2" key="1">
    <citation type="journal article" date="2014" name="Am. J. Bot.">
        <title>Genome assembly and annotation for red clover (Trifolium pratense; Fabaceae).</title>
        <authorList>
            <person name="Istvanek J."/>
            <person name="Jaros M."/>
            <person name="Krenek A."/>
            <person name="Repkova J."/>
        </authorList>
    </citation>
    <scope>NUCLEOTIDE SEQUENCE [LARGE SCALE GENOMIC DNA]</scope>
    <source>
        <strain evidence="2">cv. Tatra</strain>
        <tissue evidence="1">Young leaves</tissue>
    </source>
</reference>
<name>A0A2K3LAG9_TRIPR</name>
<sequence length="68" mass="7563">MMAARVPPDLSNKMTKLTINPDHSRCTMGEKVGQTLQGCIKIKVWGYKLIRSIILIKSRSTDSILSTS</sequence>
<gene>
    <name evidence="1" type="ORF">L195_g031468</name>
</gene>
<evidence type="ECO:0000313" key="2">
    <source>
        <dbReference type="Proteomes" id="UP000236291"/>
    </source>
</evidence>
<organism evidence="1 2">
    <name type="scientific">Trifolium pratense</name>
    <name type="common">Red clover</name>
    <dbReference type="NCBI Taxonomy" id="57577"/>
    <lineage>
        <taxon>Eukaryota</taxon>
        <taxon>Viridiplantae</taxon>
        <taxon>Streptophyta</taxon>
        <taxon>Embryophyta</taxon>
        <taxon>Tracheophyta</taxon>
        <taxon>Spermatophyta</taxon>
        <taxon>Magnoliopsida</taxon>
        <taxon>eudicotyledons</taxon>
        <taxon>Gunneridae</taxon>
        <taxon>Pentapetalae</taxon>
        <taxon>rosids</taxon>
        <taxon>fabids</taxon>
        <taxon>Fabales</taxon>
        <taxon>Fabaceae</taxon>
        <taxon>Papilionoideae</taxon>
        <taxon>50 kb inversion clade</taxon>
        <taxon>NPAAA clade</taxon>
        <taxon>Hologalegina</taxon>
        <taxon>IRL clade</taxon>
        <taxon>Trifolieae</taxon>
        <taxon>Trifolium</taxon>
    </lineage>
</organism>
<accession>A0A2K3LAG9</accession>
<dbReference type="AlphaFoldDB" id="A0A2K3LAG9"/>
<dbReference type="EMBL" id="ASHM01029180">
    <property type="protein sequence ID" value="PNX75531.1"/>
    <property type="molecule type" value="Genomic_DNA"/>
</dbReference>
<protein>
    <submittedName>
        <fullName evidence="1">Uncharacterized protein</fullName>
    </submittedName>
</protein>
<dbReference type="Proteomes" id="UP000236291">
    <property type="component" value="Unassembled WGS sequence"/>
</dbReference>